<dbReference type="InterPro" id="IPR036322">
    <property type="entry name" value="WD40_repeat_dom_sf"/>
</dbReference>
<gene>
    <name evidence="12" type="ORF">KUCA_T00003080001</name>
</gene>
<feature type="region of interest" description="Disordered" evidence="10">
    <location>
        <begin position="562"/>
        <end position="608"/>
    </location>
</feature>
<dbReference type="Pfam" id="PF24105">
    <property type="entry name" value="Beta-prop_CAF1B_HIR1"/>
    <property type="match status" value="2"/>
</dbReference>
<evidence type="ECO:0000256" key="1">
    <source>
        <dbReference type="ARBA" id="ARBA00004123"/>
    </source>
</evidence>
<evidence type="ECO:0000256" key="2">
    <source>
        <dbReference type="ARBA" id="ARBA00007306"/>
    </source>
</evidence>
<dbReference type="GeneID" id="34520487"/>
<feature type="compositionally biased region" description="Low complexity" evidence="10">
    <location>
        <begin position="364"/>
        <end position="377"/>
    </location>
</feature>
<feature type="repeat" description="WD" evidence="9">
    <location>
        <begin position="173"/>
        <end position="214"/>
    </location>
</feature>
<proteinExistence type="inferred from homology"/>
<dbReference type="HOGENOM" id="CLU_010127_3_1_1"/>
<dbReference type="PROSITE" id="PS50294">
    <property type="entry name" value="WD_REPEATS_REGION"/>
    <property type="match status" value="2"/>
</dbReference>
<dbReference type="STRING" id="1382522.W6MLT8"/>
<dbReference type="PROSITE" id="PS50082">
    <property type="entry name" value="WD_REPEATS_2"/>
    <property type="match status" value="3"/>
</dbReference>
<dbReference type="GO" id="GO:0005634">
    <property type="term" value="C:nucleus"/>
    <property type="evidence" value="ECO:0007669"/>
    <property type="project" value="UniProtKB-SubCell"/>
</dbReference>
<comment type="similarity">
    <text evidence="2">Belongs to the WD repeat HIR1 family.</text>
</comment>
<dbReference type="AlphaFoldDB" id="W6MLT8"/>
<feature type="domain" description="CAF1B/HIR1 beta-propeller" evidence="11">
    <location>
        <begin position="382"/>
        <end position="502"/>
    </location>
</feature>
<feature type="repeat" description="WD" evidence="9">
    <location>
        <begin position="131"/>
        <end position="172"/>
    </location>
</feature>
<evidence type="ECO:0000313" key="12">
    <source>
        <dbReference type="EMBL" id="CDK27103.1"/>
    </source>
</evidence>
<dbReference type="SUPFAM" id="SSF50978">
    <property type="entry name" value="WD40 repeat-like"/>
    <property type="match status" value="1"/>
</dbReference>
<dbReference type="InterPro" id="IPR015943">
    <property type="entry name" value="WD40/YVTN_repeat-like_dom_sf"/>
</dbReference>
<evidence type="ECO:0000256" key="10">
    <source>
        <dbReference type="SAM" id="MobiDB-lite"/>
    </source>
</evidence>
<feature type="region of interest" description="Disordered" evidence="10">
    <location>
        <begin position="251"/>
        <end position="313"/>
    </location>
</feature>
<feature type="compositionally biased region" description="Low complexity" evidence="10">
    <location>
        <begin position="265"/>
        <end position="288"/>
    </location>
</feature>
<reference evidence="12" key="2">
    <citation type="submission" date="2014-02" db="EMBL/GenBank/DDBJ databases">
        <title>Complete DNA sequence of /Kuraishia capsulata/ illustrates novel genomic features among budding yeasts (/Saccharomycotina/).</title>
        <authorList>
            <person name="Morales L."/>
            <person name="Noel B."/>
            <person name="Porcel B."/>
            <person name="Marcet-Houben M."/>
            <person name="Hullo M-F."/>
            <person name="Sacerdot C."/>
            <person name="Tekaia F."/>
            <person name="Leh-Louis V."/>
            <person name="Despons L."/>
            <person name="Khanna V."/>
            <person name="Aury J-M."/>
            <person name="Barbe V."/>
            <person name="Couloux A."/>
            <person name="Labadie K."/>
            <person name="Pelletier E."/>
            <person name="Souciet J-L."/>
            <person name="Boekhout T."/>
            <person name="Gabaldon T."/>
            <person name="Wincker P."/>
            <person name="Dujon B."/>
        </authorList>
    </citation>
    <scope>NUCLEOTIDE SEQUENCE</scope>
    <source>
        <strain evidence="12">CBS 1993</strain>
    </source>
</reference>
<dbReference type="RefSeq" id="XP_022459099.1">
    <property type="nucleotide sequence ID" value="XM_022603389.1"/>
</dbReference>
<sequence length="608" mass="66979">MTSQEPLKAARLEIHWHDNNLPVYSVDFQRAVKGGHSPRLATGGGDNNIRIWRPIYSEDGTSIKSMEYLSTLAKHTQAVNVVRFDPKGELLASASDDGTVMIWHLSDTIVKVFGAEDDDEVKESWLTKHTYRNSTSEVYDLSWSPDSKYITVGSMDNVIRIYNVATGQQVKQIAEHNHYVQGVTWDPRNEYIASQSADRSVHIYKLNASADGLSLAPTTYFKITKGDIPTHRITNPPLTFENLRTKDHGTYLMEPPHSTHKRRLSSSSTGSNTTTTTTMPARSMSPSPSIQPLPAVRPMDPPPGSSASGSYRSSSLYHNDTLQSFFRRLSFSPDGSLLLTASGIFRTTTTAVEETEAPPTPDYSGAGSSGAAVGGAATHVPPSTSVTTMNTVYIHTRAGLNRSPVAHLVGLKKPAIAIRFSNVIYKLIQDEASEVINLPYRMIFAVATQNSVVIYDTQRVKPLGYVSNIHYAVITDICFSNDGKTLVVSSADGFCSYVIIADSLLGEPHEDNLTNLMKRTQPLQQLQSPVMSPPIAPNPTTVMELLQLQPEKSSSIEVIDITEPSSFDETPPISAEARTQNMLEEDKEKEKEKKKKRRVAPTLVEKKE</sequence>
<dbReference type="GO" id="GO:0006281">
    <property type="term" value="P:DNA repair"/>
    <property type="evidence" value="ECO:0007669"/>
    <property type="project" value="UniProtKB-KW"/>
</dbReference>
<feature type="repeat" description="WD" evidence="9">
    <location>
        <begin position="72"/>
        <end position="106"/>
    </location>
</feature>
<evidence type="ECO:0000256" key="7">
    <source>
        <dbReference type="ARBA" id="ARBA00023204"/>
    </source>
</evidence>
<organism evidence="12 13">
    <name type="scientific">Kuraishia capsulata CBS 1993</name>
    <dbReference type="NCBI Taxonomy" id="1382522"/>
    <lineage>
        <taxon>Eukaryota</taxon>
        <taxon>Fungi</taxon>
        <taxon>Dikarya</taxon>
        <taxon>Ascomycota</taxon>
        <taxon>Saccharomycotina</taxon>
        <taxon>Pichiomycetes</taxon>
        <taxon>Pichiales</taxon>
        <taxon>Pichiaceae</taxon>
        <taxon>Kuraishia</taxon>
    </lineage>
</organism>
<evidence type="ECO:0000256" key="5">
    <source>
        <dbReference type="ARBA" id="ARBA00022763"/>
    </source>
</evidence>
<keyword evidence="8" id="KW-0539">Nucleus</keyword>
<evidence type="ECO:0000256" key="3">
    <source>
        <dbReference type="ARBA" id="ARBA00022574"/>
    </source>
</evidence>
<evidence type="ECO:0000259" key="11">
    <source>
        <dbReference type="Pfam" id="PF24105"/>
    </source>
</evidence>
<dbReference type="GO" id="GO:0006334">
    <property type="term" value="P:nucleosome assembly"/>
    <property type="evidence" value="ECO:0007669"/>
    <property type="project" value="TreeGrafter"/>
</dbReference>
<dbReference type="InterPro" id="IPR045145">
    <property type="entry name" value="PTHR15271"/>
</dbReference>
<reference evidence="12" key="1">
    <citation type="submission" date="2013-12" db="EMBL/GenBank/DDBJ databases">
        <authorList>
            <person name="Genoscope - CEA"/>
        </authorList>
    </citation>
    <scope>NUCLEOTIDE SEQUENCE</scope>
    <source>
        <strain evidence="12">CBS 1993</strain>
    </source>
</reference>
<dbReference type="InterPro" id="IPR055410">
    <property type="entry name" value="Beta-prop_CAF1B_HIR1"/>
</dbReference>
<dbReference type="OrthoDB" id="71227at2759"/>
<keyword evidence="13" id="KW-1185">Reference proteome</keyword>
<keyword evidence="6" id="KW-0156">Chromatin regulator</keyword>
<protein>
    <recommendedName>
        <fullName evidence="11">CAF1B/HIR1 beta-propeller domain-containing protein</fullName>
    </recommendedName>
</protein>
<keyword evidence="3 9" id="KW-0853">WD repeat</keyword>
<comment type="subcellular location">
    <subcellularLocation>
        <location evidence="1">Nucleus</location>
    </subcellularLocation>
</comment>
<dbReference type="InterPro" id="IPR001680">
    <property type="entry name" value="WD40_rpt"/>
</dbReference>
<keyword evidence="4" id="KW-0677">Repeat</keyword>
<dbReference type="GO" id="GO:0006335">
    <property type="term" value="P:DNA replication-dependent chromatin assembly"/>
    <property type="evidence" value="ECO:0007669"/>
    <property type="project" value="InterPro"/>
</dbReference>
<evidence type="ECO:0000256" key="9">
    <source>
        <dbReference type="PROSITE-ProRule" id="PRU00221"/>
    </source>
</evidence>
<dbReference type="EMBL" id="HG793127">
    <property type="protein sequence ID" value="CDK27103.1"/>
    <property type="molecule type" value="Genomic_DNA"/>
</dbReference>
<name>W6MLT8_9ASCO</name>
<dbReference type="PANTHER" id="PTHR15271">
    <property type="entry name" value="CHROMATIN ASSEMBLY FACTOR 1 SUBUNIT B"/>
    <property type="match status" value="1"/>
</dbReference>
<evidence type="ECO:0000256" key="8">
    <source>
        <dbReference type="ARBA" id="ARBA00023242"/>
    </source>
</evidence>
<dbReference type="Gene3D" id="2.130.10.10">
    <property type="entry name" value="YVTN repeat-like/Quinoprotein amine dehydrogenase"/>
    <property type="match status" value="2"/>
</dbReference>
<feature type="region of interest" description="Disordered" evidence="10">
    <location>
        <begin position="353"/>
        <end position="379"/>
    </location>
</feature>
<evidence type="ECO:0000256" key="6">
    <source>
        <dbReference type="ARBA" id="ARBA00022853"/>
    </source>
</evidence>
<dbReference type="GO" id="GO:0033186">
    <property type="term" value="C:CAF-1 complex"/>
    <property type="evidence" value="ECO:0007669"/>
    <property type="project" value="TreeGrafter"/>
</dbReference>
<keyword evidence="5" id="KW-0227">DNA damage</keyword>
<accession>W6MLT8</accession>
<keyword evidence="7" id="KW-0234">DNA repair</keyword>
<evidence type="ECO:0000313" key="13">
    <source>
        <dbReference type="Proteomes" id="UP000019384"/>
    </source>
</evidence>
<feature type="domain" description="CAF1B/HIR1 beta-propeller" evidence="11">
    <location>
        <begin position="11"/>
        <end position="208"/>
    </location>
</feature>
<evidence type="ECO:0000256" key="4">
    <source>
        <dbReference type="ARBA" id="ARBA00022737"/>
    </source>
</evidence>
<dbReference type="PANTHER" id="PTHR15271:SF4">
    <property type="entry name" value="CHROMATIN ASSEMBLY FACTOR 1 SUBUNIT B"/>
    <property type="match status" value="1"/>
</dbReference>
<dbReference type="Proteomes" id="UP000019384">
    <property type="component" value="Unassembled WGS sequence"/>
</dbReference>
<dbReference type="SMART" id="SM00320">
    <property type="entry name" value="WD40"/>
    <property type="match status" value="5"/>
</dbReference>